<dbReference type="AlphaFoldDB" id="A0A5A7PT45"/>
<evidence type="ECO:0000256" key="6">
    <source>
        <dbReference type="PROSITE-ProRule" id="PRU01240"/>
    </source>
</evidence>
<dbReference type="EMBL" id="BKCP01005050">
    <property type="protein sequence ID" value="GER35934.1"/>
    <property type="molecule type" value="Genomic_DNA"/>
</dbReference>
<dbReference type="InterPro" id="IPR023828">
    <property type="entry name" value="Peptidase_S8_Ser-AS"/>
</dbReference>
<proteinExistence type="inferred from homology"/>
<gene>
    <name evidence="8" type="ORF">STAS_12245</name>
</gene>
<comment type="caution">
    <text evidence="6">Lacks conserved residue(s) required for the propagation of feature annotation.</text>
</comment>
<comment type="caution">
    <text evidence="8">The sequence shown here is derived from an EMBL/GenBank/DDBJ whole genome shotgun (WGS) entry which is preliminary data.</text>
</comment>
<keyword evidence="5" id="KW-0720">Serine protease</keyword>
<dbReference type="PANTHER" id="PTHR10795">
    <property type="entry name" value="PROPROTEIN CONVERTASE SUBTILISIN/KEXIN"/>
    <property type="match status" value="1"/>
</dbReference>
<dbReference type="GO" id="GO:0004252">
    <property type="term" value="F:serine-type endopeptidase activity"/>
    <property type="evidence" value="ECO:0007669"/>
    <property type="project" value="InterPro"/>
</dbReference>
<evidence type="ECO:0000256" key="1">
    <source>
        <dbReference type="ARBA" id="ARBA00011073"/>
    </source>
</evidence>
<accession>A0A5A7PT45</accession>
<dbReference type="OrthoDB" id="206201at2759"/>
<dbReference type="Pfam" id="PF00082">
    <property type="entry name" value="Peptidase_S8"/>
    <property type="match status" value="1"/>
</dbReference>
<evidence type="ECO:0000313" key="9">
    <source>
        <dbReference type="Proteomes" id="UP000325081"/>
    </source>
</evidence>
<dbReference type="GO" id="GO:0006508">
    <property type="term" value="P:proteolysis"/>
    <property type="evidence" value="ECO:0007669"/>
    <property type="project" value="UniProtKB-KW"/>
</dbReference>
<keyword evidence="2 8" id="KW-0645">Protease</keyword>
<dbReference type="SUPFAM" id="SSF52743">
    <property type="entry name" value="Subtilisin-like"/>
    <property type="match status" value="1"/>
</dbReference>
<dbReference type="Proteomes" id="UP000325081">
    <property type="component" value="Unassembled WGS sequence"/>
</dbReference>
<evidence type="ECO:0000256" key="4">
    <source>
        <dbReference type="ARBA" id="ARBA00022801"/>
    </source>
</evidence>
<dbReference type="PROSITE" id="PS00138">
    <property type="entry name" value="SUBTILASE_SER"/>
    <property type="match status" value="1"/>
</dbReference>
<evidence type="ECO:0000256" key="2">
    <source>
        <dbReference type="ARBA" id="ARBA00022670"/>
    </source>
</evidence>
<evidence type="ECO:0000313" key="8">
    <source>
        <dbReference type="EMBL" id="GER35934.1"/>
    </source>
</evidence>
<protein>
    <submittedName>
        <fullName evidence="8">Subtilisin-like serine protease</fullName>
    </submittedName>
</protein>
<name>A0A5A7PT45_STRAF</name>
<dbReference type="InterPro" id="IPR036852">
    <property type="entry name" value="Peptidase_S8/S53_dom_sf"/>
</dbReference>
<feature type="domain" description="Peptidase S8/S53" evidence="7">
    <location>
        <begin position="64"/>
        <end position="117"/>
    </location>
</feature>
<evidence type="ECO:0000256" key="5">
    <source>
        <dbReference type="ARBA" id="ARBA00022825"/>
    </source>
</evidence>
<reference evidence="9" key="1">
    <citation type="journal article" date="2019" name="Curr. Biol.">
        <title>Genome Sequence of Striga asiatica Provides Insight into the Evolution of Plant Parasitism.</title>
        <authorList>
            <person name="Yoshida S."/>
            <person name="Kim S."/>
            <person name="Wafula E.K."/>
            <person name="Tanskanen J."/>
            <person name="Kim Y.M."/>
            <person name="Honaas L."/>
            <person name="Yang Z."/>
            <person name="Spallek T."/>
            <person name="Conn C.E."/>
            <person name="Ichihashi Y."/>
            <person name="Cheong K."/>
            <person name="Cui S."/>
            <person name="Der J.P."/>
            <person name="Gundlach H."/>
            <person name="Jiao Y."/>
            <person name="Hori C."/>
            <person name="Ishida J.K."/>
            <person name="Kasahara H."/>
            <person name="Kiba T."/>
            <person name="Kim M.S."/>
            <person name="Koo N."/>
            <person name="Laohavisit A."/>
            <person name="Lee Y.H."/>
            <person name="Lumba S."/>
            <person name="McCourt P."/>
            <person name="Mortimer J.C."/>
            <person name="Mutuku J.M."/>
            <person name="Nomura T."/>
            <person name="Sasaki-Sekimoto Y."/>
            <person name="Seto Y."/>
            <person name="Wang Y."/>
            <person name="Wakatake T."/>
            <person name="Sakakibara H."/>
            <person name="Demura T."/>
            <person name="Yamaguchi S."/>
            <person name="Yoneyama K."/>
            <person name="Manabe R.I."/>
            <person name="Nelson D.C."/>
            <person name="Schulman A.H."/>
            <person name="Timko M.P."/>
            <person name="dePamphilis C.W."/>
            <person name="Choi D."/>
            <person name="Shirasu K."/>
        </authorList>
    </citation>
    <scope>NUCLEOTIDE SEQUENCE [LARGE SCALE GENOMIC DNA]</scope>
    <source>
        <strain evidence="9">cv. UVA1</strain>
    </source>
</reference>
<comment type="similarity">
    <text evidence="1 6">Belongs to the peptidase S8 family.</text>
</comment>
<dbReference type="InterPro" id="IPR000209">
    <property type="entry name" value="Peptidase_S8/S53_dom"/>
</dbReference>
<dbReference type="PROSITE" id="PS51892">
    <property type="entry name" value="SUBTILASE"/>
    <property type="match status" value="1"/>
</dbReference>
<evidence type="ECO:0000259" key="7">
    <source>
        <dbReference type="Pfam" id="PF00082"/>
    </source>
</evidence>
<keyword evidence="4" id="KW-0378">Hydrolase</keyword>
<evidence type="ECO:0000256" key="3">
    <source>
        <dbReference type="ARBA" id="ARBA00022729"/>
    </source>
</evidence>
<dbReference type="Gene3D" id="3.40.50.200">
    <property type="entry name" value="Peptidase S8/S53 domain"/>
    <property type="match status" value="1"/>
</dbReference>
<sequence length="122" mass="13233">MAKQVSHGSYHQTNNWFRRKASANNGSFFISRAKSRYAGNSQAGYHDPGVSIIAAFTELVGPTGQDYDTRRVQFNSMSGTSMSCPHVAGVLGLLKKLYPKWSPAAIKSAIMTTASTLDNTNT</sequence>
<keyword evidence="3" id="KW-0732">Signal</keyword>
<organism evidence="8 9">
    <name type="scientific">Striga asiatica</name>
    <name type="common">Asiatic witchweed</name>
    <name type="synonym">Buchnera asiatica</name>
    <dbReference type="NCBI Taxonomy" id="4170"/>
    <lineage>
        <taxon>Eukaryota</taxon>
        <taxon>Viridiplantae</taxon>
        <taxon>Streptophyta</taxon>
        <taxon>Embryophyta</taxon>
        <taxon>Tracheophyta</taxon>
        <taxon>Spermatophyta</taxon>
        <taxon>Magnoliopsida</taxon>
        <taxon>eudicotyledons</taxon>
        <taxon>Gunneridae</taxon>
        <taxon>Pentapetalae</taxon>
        <taxon>asterids</taxon>
        <taxon>lamiids</taxon>
        <taxon>Lamiales</taxon>
        <taxon>Orobanchaceae</taxon>
        <taxon>Buchnereae</taxon>
        <taxon>Striga</taxon>
    </lineage>
</organism>
<dbReference type="InterPro" id="IPR045051">
    <property type="entry name" value="SBT"/>
</dbReference>
<keyword evidence="9" id="KW-1185">Reference proteome</keyword>